<dbReference type="InterPro" id="IPR037066">
    <property type="entry name" value="Plug_dom_sf"/>
</dbReference>
<evidence type="ECO:0000256" key="4">
    <source>
        <dbReference type="ARBA" id="ARBA00022692"/>
    </source>
</evidence>
<dbReference type="Pfam" id="PF13715">
    <property type="entry name" value="CarbopepD_reg_2"/>
    <property type="match status" value="1"/>
</dbReference>
<keyword evidence="6 7" id="KW-0998">Cell outer membrane</keyword>
<dbReference type="Gene3D" id="2.170.130.10">
    <property type="entry name" value="TonB-dependent receptor, plug domain"/>
    <property type="match status" value="1"/>
</dbReference>
<keyword evidence="11" id="KW-1185">Reference proteome</keyword>
<keyword evidence="2 7" id="KW-0813">Transport</keyword>
<feature type="chain" id="PRO_5009908727" evidence="8">
    <location>
        <begin position="24"/>
        <end position="1043"/>
    </location>
</feature>
<accession>A0A1M5A6S4</accession>
<name>A0A1M5A6S4_9BACT</name>
<evidence type="ECO:0000256" key="2">
    <source>
        <dbReference type="ARBA" id="ARBA00022448"/>
    </source>
</evidence>
<comment type="similarity">
    <text evidence="7">Belongs to the TonB-dependent receptor family.</text>
</comment>
<evidence type="ECO:0000256" key="6">
    <source>
        <dbReference type="ARBA" id="ARBA00023237"/>
    </source>
</evidence>
<dbReference type="Pfam" id="PF07715">
    <property type="entry name" value="Plug"/>
    <property type="match status" value="1"/>
</dbReference>
<dbReference type="RefSeq" id="WP_072835341.1">
    <property type="nucleotide sequence ID" value="NZ_FQUU01000008.1"/>
</dbReference>
<dbReference type="SUPFAM" id="SSF56935">
    <property type="entry name" value="Porins"/>
    <property type="match status" value="1"/>
</dbReference>
<dbReference type="SUPFAM" id="SSF49464">
    <property type="entry name" value="Carboxypeptidase regulatory domain-like"/>
    <property type="match status" value="1"/>
</dbReference>
<keyword evidence="5 7" id="KW-0472">Membrane</keyword>
<evidence type="ECO:0000313" key="11">
    <source>
        <dbReference type="Proteomes" id="UP000184048"/>
    </source>
</evidence>
<evidence type="ECO:0000256" key="1">
    <source>
        <dbReference type="ARBA" id="ARBA00004571"/>
    </source>
</evidence>
<evidence type="ECO:0000259" key="9">
    <source>
        <dbReference type="Pfam" id="PF07715"/>
    </source>
</evidence>
<feature type="domain" description="TonB-dependent receptor plug" evidence="9">
    <location>
        <begin position="118"/>
        <end position="247"/>
    </location>
</feature>
<dbReference type="Gene3D" id="2.60.40.1120">
    <property type="entry name" value="Carboxypeptidase-like, regulatory domain"/>
    <property type="match status" value="1"/>
</dbReference>
<feature type="signal peptide" evidence="8">
    <location>
        <begin position="1"/>
        <end position="23"/>
    </location>
</feature>
<evidence type="ECO:0000256" key="5">
    <source>
        <dbReference type="ARBA" id="ARBA00023136"/>
    </source>
</evidence>
<evidence type="ECO:0000256" key="7">
    <source>
        <dbReference type="PROSITE-ProRule" id="PRU01360"/>
    </source>
</evidence>
<dbReference type="NCBIfam" id="TIGR04056">
    <property type="entry name" value="OMP_RagA_SusC"/>
    <property type="match status" value="1"/>
</dbReference>
<dbReference type="GO" id="GO:0009279">
    <property type="term" value="C:cell outer membrane"/>
    <property type="evidence" value="ECO:0007669"/>
    <property type="project" value="UniProtKB-SubCell"/>
</dbReference>
<dbReference type="EMBL" id="FQUU01000008">
    <property type="protein sequence ID" value="SHF25855.1"/>
    <property type="molecule type" value="Genomic_DNA"/>
</dbReference>
<keyword evidence="8" id="KW-0732">Signal</keyword>
<dbReference type="InterPro" id="IPR012910">
    <property type="entry name" value="Plug_dom"/>
</dbReference>
<evidence type="ECO:0000313" key="10">
    <source>
        <dbReference type="EMBL" id="SHF25855.1"/>
    </source>
</evidence>
<dbReference type="InterPro" id="IPR008969">
    <property type="entry name" value="CarboxyPept-like_regulatory"/>
</dbReference>
<reference evidence="10 11" key="1">
    <citation type="submission" date="2016-11" db="EMBL/GenBank/DDBJ databases">
        <authorList>
            <person name="Jaros S."/>
            <person name="Januszkiewicz K."/>
            <person name="Wedrychowicz H."/>
        </authorList>
    </citation>
    <scope>NUCLEOTIDE SEQUENCE [LARGE SCALE GENOMIC DNA]</scope>
    <source>
        <strain evidence="10 11">DSM 18119</strain>
    </source>
</reference>
<keyword evidence="3 7" id="KW-1134">Transmembrane beta strand</keyword>
<dbReference type="InterPro" id="IPR039426">
    <property type="entry name" value="TonB-dep_rcpt-like"/>
</dbReference>
<dbReference type="STRING" id="1121884.SAMN02745131_02157"/>
<dbReference type="NCBIfam" id="TIGR04057">
    <property type="entry name" value="SusC_RagA_signa"/>
    <property type="match status" value="1"/>
</dbReference>
<organism evidence="10 11">
    <name type="scientific">Flavisolibacter ginsengisoli DSM 18119</name>
    <dbReference type="NCBI Taxonomy" id="1121884"/>
    <lineage>
        <taxon>Bacteria</taxon>
        <taxon>Pseudomonadati</taxon>
        <taxon>Bacteroidota</taxon>
        <taxon>Chitinophagia</taxon>
        <taxon>Chitinophagales</taxon>
        <taxon>Chitinophagaceae</taxon>
        <taxon>Flavisolibacter</taxon>
    </lineage>
</organism>
<proteinExistence type="inferred from homology"/>
<dbReference type="PROSITE" id="PS52016">
    <property type="entry name" value="TONB_DEPENDENT_REC_3"/>
    <property type="match status" value="1"/>
</dbReference>
<dbReference type="InterPro" id="IPR023996">
    <property type="entry name" value="TonB-dep_OMP_SusC/RagA"/>
</dbReference>
<protein>
    <submittedName>
        <fullName evidence="10">TonB-linked outer membrane protein, SusC/RagA family</fullName>
    </submittedName>
</protein>
<evidence type="ECO:0000256" key="3">
    <source>
        <dbReference type="ARBA" id="ARBA00022452"/>
    </source>
</evidence>
<keyword evidence="4 7" id="KW-0812">Transmembrane</keyword>
<dbReference type="OrthoDB" id="9768177at2"/>
<dbReference type="AlphaFoldDB" id="A0A1M5A6S4"/>
<dbReference type="InterPro" id="IPR036942">
    <property type="entry name" value="Beta-barrel_TonB_sf"/>
</dbReference>
<evidence type="ECO:0000256" key="8">
    <source>
        <dbReference type="SAM" id="SignalP"/>
    </source>
</evidence>
<sequence length="1043" mass="112097">MKKMTPKLLLCLLLNLCFVVAMAQQKHVSGTVKDANGNPIAGVTYHIKGTNISGATDENGNFSVDVKDANAVIEFTSVNFTSKEVAVGTGANLNVVLTEGNNSLNEVVVTALGIRKQKKSLGYAVQEVKGQTLVEAREVNLVNDLSGKVAGLQVVRSGNGPGGSSQIVLRGNNSLTGTSQPLIVVDGVPMDNYTGRVGIGSTNDFWNPSLDMGNGLSDINPDDIASVSVLKGPAAAALYGSLGGNGVILITTKTGKKQTGLGVTVSSSVGFESIFTRPEMQDLYAQGSNGVYDSVSTSSWGPKIAGQTVTDWAGKQVTLQPYDNAKSFFGNGIVSNQNISIQQQVNNTSVFASYNRFDNKSMIPGAKLTRNNITARAVTKFGNNDNWTLDTKVQYINAIAKNRSLEGQNGSIFATIYGLPRTLNILNFENPLDSSGNMFWWQKGSGMNPYWAAKYNLNADTRDRYILYASLKHQFTNWLSGELNGGADMYTTSTESKRYGGSPGSQSGSYGLGKQTYHQTNYSGMLTAKKDNLFGRLGGSLMVGGNLMAWQNSALDINAGNLRVPNLFSVNNSVGNPAVSQAFSQKKINSLYGALEMNYDNYLFLNTTFRNDWTSALAPKNKSYFYPSVSLSYVFTDMINSHGGDLPSWLSYTKLRASYAEAGSDLGPYELYNTYSIGTDPNGNTTASRNGTLYDSTVKSQLIKSYEAGLEMRFLKSRVGIDVSVYKSNAIRQLIDLPMDPLSGYSRMKVNSGNVQNKGIEVTADARILESRNSLNWTMGVNFSHNKNTVPSIYPNVDKYELGGFDNIKILAVAGQPYGEIYGTQLLRVTDPKDANNGQLILSSGGLPKATTDITRLGNQQADALLGLSNSFSYKGIGLSVLVDARIGGKIFSQTLDNMQRAGTAGVTVTGGSRDSMIVQGVIPDPGGNGYIANTNKISTQQYWAAVAGAGNTGITEANLYDASNVRIRNIQLSYNLPRTVLQKTFVQKAIVSVSCNNVWLISSHMHGLDPESVFATGTTAVGFENGSAPTTRTFYINLSLGF</sequence>
<gene>
    <name evidence="10" type="ORF">SAMN02745131_02157</name>
</gene>
<dbReference type="Gene3D" id="2.40.170.20">
    <property type="entry name" value="TonB-dependent receptor, beta-barrel domain"/>
    <property type="match status" value="1"/>
</dbReference>
<dbReference type="Proteomes" id="UP000184048">
    <property type="component" value="Unassembled WGS sequence"/>
</dbReference>
<dbReference type="InterPro" id="IPR023997">
    <property type="entry name" value="TonB-dep_OMP_SusC/RagA_CS"/>
</dbReference>
<comment type="subcellular location">
    <subcellularLocation>
        <location evidence="1 7">Cell outer membrane</location>
        <topology evidence="1 7">Multi-pass membrane protein</topology>
    </subcellularLocation>
</comment>